<keyword evidence="3" id="KW-1185">Reference proteome</keyword>
<dbReference type="Proteomes" id="UP001183388">
    <property type="component" value="Unassembled WGS sequence"/>
</dbReference>
<sequence>MDPITALTAEVRDDEETAPDGCISVQEAATRLGALAARVGSERRRVALTDRDAVLALVISVEDWENLRDALAVARTELDRLTALGTSPARVGARGGL</sequence>
<dbReference type="InterPro" id="IPR036165">
    <property type="entry name" value="YefM-like_sf"/>
</dbReference>
<evidence type="ECO:0000313" key="3">
    <source>
        <dbReference type="Proteomes" id="UP001183388"/>
    </source>
</evidence>
<comment type="caution">
    <text evidence="2">The sequence shown here is derived from an EMBL/GenBank/DDBJ whole genome shotgun (WGS) entry which is preliminary data.</text>
</comment>
<comment type="similarity">
    <text evidence="1">Belongs to the phD/YefM antitoxin family.</text>
</comment>
<accession>A0ABU2L7Z8</accession>
<name>A0ABU2L7Z8_9ACTN</name>
<reference evidence="3" key="1">
    <citation type="submission" date="2023-07" db="EMBL/GenBank/DDBJ databases">
        <title>30 novel species of actinomycetes from the DSMZ collection.</title>
        <authorList>
            <person name="Nouioui I."/>
        </authorList>
    </citation>
    <scope>NUCLEOTIDE SEQUENCE [LARGE SCALE GENOMIC DNA]</scope>
    <source>
        <strain evidence="3">DSM 44917</strain>
    </source>
</reference>
<protein>
    <recommendedName>
        <fullName evidence="4">Antitoxin</fullName>
    </recommendedName>
</protein>
<dbReference type="RefSeq" id="WP_311630411.1">
    <property type="nucleotide sequence ID" value="NZ_JAVREN010000012.1"/>
</dbReference>
<dbReference type="EMBL" id="JAVREN010000012">
    <property type="protein sequence ID" value="MDT0307462.1"/>
    <property type="molecule type" value="Genomic_DNA"/>
</dbReference>
<dbReference type="SUPFAM" id="SSF143120">
    <property type="entry name" value="YefM-like"/>
    <property type="match status" value="1"/>
</dbReference>
<evidence type="ECO:0008006" key="4">
    <source>
        <dbReference type="Google" id="ProtNLM"/>
    </source>
</evidence>
<evidence type="ECO:0000313" key="2">
    <source>
        <dbReference type="EMBL" id="MDT0307462.1"/>
    </source>
</evidence>
<evidence type="ECO:0000256" key="1">
    <source>
        <dbReference type="ARBA" id="ARBA00009981"/>
    </source>
</evidence>
<proteinExistence type="inferred from homology"/>
<organism evidence="2 3">
    <name type="scientific">Streptomyces boetiae</name>
    <dbReference type="NCBI Taxonomy" id="3075541"/>
    <lineage>
        <taxon>Bacteria</taxon>
        <taxon>Bacillati</taxon>
        <taxon>Actinomycetota</taxon>
        <taxon>Actinomycetes</taxon>
        <taxon>Kitasatosporales</taxon>
        <taxon>Streptomycetaceae</taxon>
        <taxon>Streptomyces</taxon>
    </lineage>
</organism>
<gene>
    <name evidence="2" type="ORF">RM780_10860</name>
</gene>